<dbReference type="Proteomes" id="UP000679213">
    <property type="component" value="Chromosome I"/>
</dbReference>
<dbReference type="EMBL" id="LR792632">
    <property type="protein sequence ID" value="CAB3289923.1"/>
    <property type="molecule type" value="Genomic_DNA"/>
</dbReference>
<protein>
    <submittedName>
        <fullName evidence="1">Uncharacterized protein</fullName>
    </submittedName>
</protein>
<evidence type="ECO:0000313" key="1">
    <source>
        <dbReference type="EMBL" id="CAB3289923.1"/>
    </source>
</evidence>
<name>A0A8D6PXP3_9EURY</name>
<organism evidence="1 2">
    <name type="scientific">Methanocaldococcus lauensis</name>
    <dbReference type="NCBI Taxonomy" id="2546128"/>
    <lineage>
        <taxon>Archaea</taxon>
        <taxon>Methanobacteriati</taxon>
        <taxon>Methanobacteriota</taxon>
        <taxon>Methanomada group</taxon>
        <taxon>Methanococci</taxon>
        <taxon>Methanococcales</taxon>
        <taxon>Methanocaldococcaceae</taxon>
        <taxon>Methanocaldococcus</taxon>
    </lineage>
</organism>
<accession>A0A8D6PXP3</accession>
<reference evidence="1 2" key="1">
    <citation type="submission" date="2020-04" db="EMBL/GenBank/DDBJ databases">
        <authorList>
            <consortium name="Genoscope - CEA"/>
            <person name="William W."/>
        </authorList>
    </citation>
    <scope>NUCLEOTIDE SEQUENCE [LARGE SCALE GENOMIC DNA]</scope>
    <source>
        <strain evidence="1 2">SG7</strain>
    </source>
</reference>
<evidence type="ECO:0000313" key="2">
    <source>
        <dbReference type="Proteomes" id="UP000679213"/>
    </source>
</evidence>
<keyword evidence="2" id="KW-1185">Reference proteome</keyword>
<dbReference type="AlphaFoldDB" id="A0A8D6PXP3"/>
<dbReference type="RefSeq" id="WP_214399812.1">
    <property type="nucleotide sequence ID" value="NZ_LR792632.1"/>
</dbReference>
<dbReference type="KEGG" id="mesg:MLAUSG7_1490"/>
<proteinExistence type="predicted"/>
<gene>
    <name evidence="1" type="ORF">MLAUSG7_1490</name>
</gene>
<sequence>MKYRKKKTKYVNYNELPMWIKKVEDKINKMSHGEFCDEMIKFGKEAKKYGGVLNLVFKEV</sequence>
<dbReference type="GeneID" id="65884273"/>